<comment type="caution">
    <text evidence="1">The sequence shown here is derived from an EMBL/GenBank/DDBJ whole genome shotgun (WGS) entry which is preliminary data.</text>
</comment>
<organism evidence="1 2">
    <name type="scientific">Flammeovirga aprica JL-4</name>
    <dbReference type="NCBI Taxonomy" id="694437"/>
    <lineage>
        <taxon>Bacteria</taxon>
        <taxon>Pseudomonadati</taxon>
        <taxon>Bacteroidota</taxon>
        <taxon>Cytophagia</taxon>
        <taxon>Cytophagales</taxon>
        <taxon>Flammeovirgaceae</taxon>
        <taxon>Flammeovirga</taxon>
    </lineage>
</organism>
<gene>
    <name evidence="1" type="ORF">HHU12_34480</name>
</gene>
<accession>A0A7X9XDS5</accession>
<reference evidence="1 2" key="1">
    <citation type="submission" date="2020-04" db="EMBL/GenBank/DDBJ databases">
        <title>Flammeovirga sp. SR4, a novel species isolated from seawater.</title>
        <authorList>
            <person name="Wang X."/>
        </authorList>
    </citation>
    <scope>NUCLEOTIDE SEQUENCE [LARGE SCALE GENOMIC DNA]</scope>
    <source>
        <strain evidence="1 2">ATCC 23126</strain>
    </source>
</reference>
<dbReference type="SUPFAM" id="SSF52058">
    <property type="entry name" value="L domain-like"/>
    <property type="match status" value="1"/>
</dbReference>
<name>A0A7X9XDS5_9BACT</name>
<dbReference type="EMBL" id="JABANE010000379">
    <property type="protein sequence ID" value="NME73105.1"/>
    <property type="molecule type" value="Genomic_DNA"/>
</dbReference>
<evidence type="ECO:0008006" key="3">
    <source>
        <dbReference type="Google" id="ProtNLM"/>
    </source>
</evidence>
<dbReference type="InterPro" id="IPR032675">
    <property type="entry name" value="LRR_dom_sf"/>
</dbReference>
<proteinExistence type="predicted"/>
<evidence type="ECO:0000313" key="1">
    <source>
        <dbReference type="EMBL" id="NME73105.1"/>
    </source>
</evidence>
<keyword evidence="2" id="KW-1185">Reference proteome</keyword>
<dbReference type="Proteomes" id="UP000576082">
    <property type="component" value="Unassembled WGS sequence"/>
</dbReference>
<dbReference type="AlphaFoldDB" id="A0A7X9XDS5"/>
<protein>
    <recommendedName>
        <fullName evidence="3">Leucine-rich repeat domain-containing protein</fullName>
    </recommendedName>
</protein>
<dbReference type="Gene3D" id="3.80.10.10">
    <property type="entry name" value="Ribonuclease Inhibitor"/>
    <property type="match status" value="1"/>
</dbReference>
<evidence type="ECO:0000313" key="2">
    <source>
        <dbReference type="Proteomes" id="UP000576082"/>
    </source>
</evidence>
<sequence>MLIISGCKKFRNFGSLLKNSHNSLKKFRVTELDNFVTFPFEDLAQCKNIEEFVIDGHYWKYMNKEEAFDVFYNYKHLKKLIYRDAPISKLLPKIGELKELEYVQIRRSSIKSLPKELKDLPSLESFELTGSSVELLPVEMFDVDREVKTVLDIDGGWDNIPHIVSESDVARGYEIYEN</sequence>